<dbReference type="SUPFAM" id="SSF56235">
    <property type="entry name" value="N-terminal nucleophile aminohydrolases (Ntn hydrolases)"/>
    <property type="match status" value="1"/>
</dbReference>
<dbReference type="Pfam" id="PF00227">
    <property type="entry name" value="Proteasome"/>
    <property type="match status" value="1"/>
</dbReference>
<evidence type="ECO:0000313" key="11">
    <source>
        <dbReference type="EMBL" id="OOK64851.1"/>
    </source>
</evidence>
<proteinExistence type="predicted"/>
<evidence type="ECO:0000256" key="7">
    <source>
        <dbReference type="ARBA" id="ARBA00022942"/>
    </source>
</evidence>
<dbReference type="EMBL" id="MVBN01000012">
    <property type="protein sequence ID" value="OOK64851.1"/>
    <property type="molecule type" value="Genomic_DNA"/>
</dbReference>
<evidence type="ECO:0000313" key="12">
    <source>
        <dbReference type="Proteomes" id="UP000188532"/>
    </source>
</evidence>
<dbReference type="NCBIfam" id="TIGR03690">
    <property type="entry name" value="20S_bact_beta"/>
    <property type="match status" value="1"/>
</dbReference>
<evidence type="ECO:0000256" key="4">
    <source>
        <dbReference type="ARBA" id="ARBA00022698"/>
    </source>
</evidence>
<keyword evidence="6" id="KW-0068">Autocatalytic cleavage</keyword>
<gene>
    <name evidence="11" type="primary">prcB</name>
    <name evidence="11" type="ORF">BZL29_8037</name>
</gene>
<dbReference type="AlphaFoldDB" id="A0A1V3WF16"/>
<dbReference type="GO" id="GO:0004298">
    <property type="term" value="F:threonine-type endopeptidase activity"/>
    <property type="evidence" value="ECO:0007669"/>
    <property type="project" value="UniProtKB-UniRule"/>
</dbReference>
<dbReference type="Proteomes" id="UP000188532">
    <property type="component" value="Unassembled WGS sequence"/>
</dbReference>
<comment type="caution">
    <text evidence="11">The sequence shown here is derived from an EMBL/GenBank/DDBJ whole genome shotgun (WGS) entry which is preliminary data.</text>
</comment>
<keyword evidence="5 11" id="KW-0378">Hydrolase</keyword>
<dbReference type="InterPro" id="IPR023333">
    <property type="entry name" value="Proteasome_suB-type"/>
</dbReference>
<name>A0A1V3WF16_MYCKA</name>
<evidence type="ECO:0000256" key="3">
    <source>
        <dbReference type="ARBA" id="ARBA00022670"/>
    </source>
</evidence>
<dbReference type="CDD" id="cd01906">
    <property type="entry name" value="proteasome_protease_HslV"/>
    <property type="match status" value="1"/>
</dbReference>
<keyword evidence="2" id="KW-0963">Cytoplasm</keyword>
<dbReference type="InterPro" id="IPR022483">
    <property type="entry name" value="PSB_actinobac"/>
</dbReference>
<evidence type="ECO:0000256" key="6">
    <source>
        <dbReference type="ARBA" id="ARBA00022813"/>
    </source>
</evidence>
<dbReference type="EC" id="3.4.25.1" evidence="9"/>
<dbReference type="PANTHER" id="PTHR32194">
    <property type="entry name" value="METALLOPROTEASE TLDD"/>
    <property type="match status" value="1"/>
</dbReference>
<dbReference type="PROSITE" id="PS51476">
    <property type="entry name" value="PROTEASOME_BETA_2"/>
    <property type="match status" value="1"/>
</dbReference>
<dbReference type="Gene3D" id="3.60.20.10">
    <property type="entry name" value="Glutamine Phosphoribosylpyrophosphate, subunit 1, domain 1"/>
    <property type="match status" value="1"/>
</dbReference>
<evidence type="ECO:0000256" key="10">
    <source>
        <dbReference type="SAM" id="MobiDB-lite"/>
    </source>
</evidence>
<evidence type="ECO:0000256" key="9">
    <source>
        <dbReference type="NCBIfam" id="TIGR03690"/>
    </source>
</evidence>
<keyword evidence="8" id="KW-0865">Zymogen</keyword>
<evidence type="ECO:0000256" key="5">
    <source>
        <dbReference type="ARBA" id="ARBA00022801"/>
    </source>
</evidence>
<comment type="catalytic activity">
    <reaction evidence="1">
        <text>Cleavage of peptide bonds with very broad specificity.</text>
        <dbReference type="EC" id="3.4.25.1"/>
    </reaction>
</comment>
<evidence type="ECO:0000256" key="1">
    <source>
        <dbReference type="ARBA" id="ARBA00001198"/>
    </source>
</evidence>
<dbReference type="InterPro" id="IPR029055">
    <property type="entry name" value="Ntn_hydrolases_N"/>
</dbReference>
<feature type="region of interest" description="Disordered" evidence="10">
    <location>
        <begin position="318"/>
        <end position="340"/>
    </location>
</feature>
<dbReference type="STRING" id="1768.B1T50_02025"/>
<protein>
    <recommendedName>
        <fullName evidence="9">Proteasome subunit beta</fullName>
        <ecNumber evidence="9">3.4.25.1</ecNumber>
    </recommendedName>
</protein>
<reference evidence="11 12" key="1">
    <citation type="submission" date="2017-02" db="EMBL/GenBank/DDBJ databases">
        <title>Complete genome sequences of Mycobacterium kansasii strains isolated from rhesus macaques.</title>
        <authorList>
            <person name="Panda A."/>
            <person name="Nagaraj S."/>
            <person name="Zhao X."/>
            <person name="Tettelin H."/>
            <person name="Detolla L.J."/>
        </authorList>
    </citation>
    <scope>NUCLEOTIDE SEQUENCE [LARGE SCALE GENOMIC DNA]</scope>
    <source>
        <strain evidence="11 12">11-3469</strain>
    </source>
</reference>
<dbReference type="GO" id="GO:0005839">
    <property type="term" value="C:proteasome core complex"/>
    <property type="evidence" value="ECO:0007669"/>
    <property type="project" value="UniProtKB-UniRule"/>
</dbReference>
<evidence type="ECO:0000256" key="2">
    <source>
        <dbReference type="ARBA" id="ARBA00022490"/>
    </source>
</evidence>
<dbReference type="InterPro" id="IPR001353">
    <property type="entry name" value="Proteasome_sua/b"/>
</dbReference>
<keyword evidence="3" id="KW-0645">Protease</keyword>
<accession>A0A1V3WF16</accession>
<keyword evidence="4" id="KW-0888">Threonine protease</keyword>
<dbReference type="GO" id="GO:0010498">
    <property type="term" value="P:proteasomal protein catabolic process"/>
    <property type="evidence" value="ECO:0007669"/>
    <property type="project" value="UniProtKB-UniRule"/>
</dbReference>
<dbReference type="PANTHER" id="PTHR32194:SF0">
    <property type="entry name" value="ATP-DEPENDENT PROTEASE SUBUNIT HSLV"/>
    <property type="match status" value="1"/>
</dbReference>
<sequence length="340" mass="36149">MPAGVGGGAQPSDQLPHGTTIVALKYPGGVVIAGDRRSTQGNMIAGRDVKKVYITDDYTATGIAGTAAVAVEFARLYAVELEHYEKLEGVPLTFAGKVNRLAIMVRGNLAAAMQGLIALPLLAGYDIHAADPQTAGRIVSFDAAGGWNIEEEGYQSVGSGSLFAKSSMKKLYSQVTDGDSALRVAVEALYDAADDDSATGGPDLVRGIYPTAVAIDADGAVDIPESRIAELARDVIGSRSRADTFGQTAVKSELSVFHLARAGDARAQRARAQGHRARQKRGGAGLLGRRAVRRGEPVAVTAENQRTLRPGGLCRRRQVQRIRQSAPRRHPVRRHPRLRL</sequence>
<keyword evidence="7 11" id="KW-0647">Proteasome</keyword>
<evidence type="ECO:0000256" key="8">
    <source>
        <dbReference type="ARBA" id="ARBA00023145"/>
    </source>
</evidence>
<dbReference type="GO" id="GO:0005737">
    <property type="term" value="C:cytoplasm"/>
    <property type="evidence" value="ECO:0007669"/>
    <property type="project" value="TreeGrafter"/>
</dbReference>
<organism evidence="11 12">
    <name type="scientific">Mycobacterium kansasii</name>
    <dbReference type="NCBI Taxonomy" id="1768"/>
    <lineage>
        <taxon>Bacteria</taxon>
        <taxon>Bacillati</taxon>
        <taxon>Actinomycetota</taxon>
        <taxon>Actinomycetes</taxon>
        <taxon>Mycobacteriales</taxon>
        <taxon>Mycobacteriaceae</taxon>
        <taxon>Mycobacterium</taxon>
    </lineage>
</organism>